<dbReference type="InterPro" id="IPR029068">
    <property type="entry name" value="Glyas_Bleomycin-R_OHBP_Dase"/>
</dbReference>
<evidence type="ECO:0000259" key="1">
    <source>
        <dbReference type="Pfam" id="PF00903"/>
    </source>
</evidence>
<dbReference type="Pfam" id="PF00903">
    <property type="entry name" value="Glyoxalase"/>
    <property type="match status" value="1"/>
</dbReference>
<dbReference type="PANTHER" id="PTHR33990">
    <property type="entry name" value="PROTEIN YJDN-RELATED"/>
    <property type="match status" value="1"/>
</dbReference>
<dbReference type="PANTHER" id="PTHR33990:SF1">
    <property type="entry name" value="PROTEIN YJDN"/>
    <property type="match status" value="1"/>
</dbReference>
<proteinExistence type="predicted"/>
<feature type="domain" description="Glyoxalase/fosfomycin resistance/dioxygenase" evidence="1">
    <location>
        <begin position="11"/>
        <end position="131"/>
    </location>
</feature>
<name>A0A1G2MW03_9BACT</name>
<dbReference type="InterPro" id="IPR004360">
    <property type="entry name" value="Glyas_Fos-R_dOase_dom"/>
</dbReference>
<dbReference type="SUPFAM" id="SSF54593">
    <property type="entry name" value="Glyoxalase/Bleomycin resistance protein/Dihydroxybiphenyl dioxygenase"/>
    <property type="match status" value="1"/>
</dbReference>
<dbReference type="Proteomes" id="UP000177943">
    <property type="component" value="Unassembled WGS sequence"/>
</dbReference>
<dbReference type="Gene3D" id="3.10.180.10">
    <property type="entry name" value="2,3-Dihydroxybiphenyl 1,2-Dioxygenase, domain 1"/>
    <property type="match status" value="1"/>
</dbReference>
<dbReference type="InterPro" id="IPR028973">
    <property type="entry name" value="PhnB-like"/>
</dbReference>
<accession>A0A1G2MW03</accession>
<evidence type="ECO:0000313" key="2">
    <source>
        <dbReference type="EMBL" id="OHA28048.1"/>
    </source>
</evidence>
<protein>
    <recommendedName>
        <fullName evidence="1">Glyoxalase/fosfomycin resistance/dioxygenase domain-containing protein</fullName>
    </recommendedName>
</protein>
<dbReference type="AlphaFoldDB" id="A0A1G2MW03"/>
<sequence length="140" mass="16047">MAKVNPFLRFNDSKCREAMNFYKEVLGGELDFMTVKESPMAKDMPADKQDLIMHSTLKKREWTLIGSDMMRDVAVIGDNVGISLECESEKELRDIFAKLEKDGEVFMAPSDQFWGAVFGMVTDKYGVEWMLNYQKTPIKA</sequence>
<gene>
    <name evidence="2" type="ORF">A3D56_00005</name>
</gene>
<evidence type="ECO:0000313" key="3">
    <source>
        <dbReference type="Proteomes" id="UP000177943"/>
    </source>
</evidence>
<dbReference type="CDD" id="cd06588">
    <property type="entry name" value="PhnB_like"/>
    <property type="match status" value="1"/>
</dbReference>
<reference evidence="2 3" key="1">
    <citation type="journal article" date="2016" name="Nat. Commun.">
        <title>Thousands of microbial genomes shed light on interconnected biogeochemical processes in an aquifer system.</title>
        <authorList>
            <person name="Anantharaman K."/>
            <person name="Brown C.T."/>
            <person name="Hug L.A."/>
            <person name="Sharon I."/>
            <person name="Castelle C.J."/>
            <person name="Probst A.J."/>
            <person name="Thomas B.C."/>
            <person name="Singh A."/>
            <person name="Wilkins M.J."/>
            <person name="Karaoz U."/>
            <person name="Brodie E.L."/>
            <person name="Williams K.H."/>
            <person name="Hubbard S.S."/>
            <person name="Banfield J.F."/>
        </authorList>
    </citation>
    <scope>NUCLEOTIDE SEQUENCE [LARGE SCALE GENOMIC DNA]</scope>
</reference>
<comment type="caution">
    <text evidence="2">The sequence shown here is derived from an EMBL/GenBank/DDBJ whole genome shotgun (WGS) entry which is preliminary data.</text>
</comment>
<dbReference type="EMBL" id="MHRP01000001">
    <property type="protein sequence ID" value="OHA28048.1"/>
    <property type="molecule type" value="Genomic_DNA"/>
</dbReference>
<organism evidence="2 3">
    <name type="scientific">Candidatus Taylorbacteria bacterium RIFCSPHIGHO2_02_FULL_45_35</name>
    <dbReference type="NCBI Taxonomy" id="1802311"/>
    <lineage>
        <taxon>Bacteria</taxon>
        <taxon>Candidatus Tayloriibacteriota</taxon>
    </lineage>
</organism>